<dbReference type="EMBL" id="JACASE010000016">
    <property type="protein sequence ID" value="KAF6401432.1"/>
    <property type="molecule type" value="Genomic_DNA"/>
</dbReference>
<feature type="transmembrane region" description="Helical" evidence="1">
    <location>
        <begin position="113"/>
        <end position="133"/>
    </location>
</feature>
<comment type="caution">
    <text evidence="2">The sequence shown here is derived from an EMBL/GenBank/DDBJ whole genome shotgun (WGS) entry which is preliminary data.</text>
</comment>
<organism evidence="2 3">
    <name type="scientific">Rousettus aegyptiacus</name>
    <name type="common">Egyptian fruit bat</name>
    <name type="synonym">Pteropus aegyptiacus</name>
    <dbReference type="NCBI Taxonomy" id="9407"/>
    <lineage>
        <taxon>Eukaryota</taxon>
        <taxon>Metazoa</taxon>
        <taxon>Chordata</taxon>
        <taxon>Craniata</taxon>
        <taxon>Vertebrata</taxon>
        <taxon>Euteleostomi</taxon>
        <taxon>Mammalia</taxon>
        <taxon>Eutheria</taxon>
        <taxon>Laurasiatheria</taxon>
        <taxon>Chiroptera</taxon>
        <taxon>Yinpterochiroptera</taxon>
        <taxon>Pteropodoidea</taxon>
        <taxon>Pteropodidae</taxon>
        <taxon>Rousettinae</taxon>
        <taxon>Rousettus</taxon>
    </lineage>
</organism>
<accession>A0A7J8BRZ8</accession>
<gene>
    <name evidence="2" type="ORF">HJG63_009538</name>
</gene>
<keyword evidence="3" id="KW-1185">Reference proteome</keyword>
<feature type="transmembrane region" description="Helical" evidence="1">
    <location>
        <begin position="27"/>
        <end position="43"/>
    </location>
</feature>
<evidence type="ECO:0000256" key="1">
    <source>
        <dbReference type="SAM" id="Phobius"/>
    </source>
</evidence>
<evidence type="ECO:0000313" key="2">
    <source>
        <dbReference type="EMBL" id="KAF6401432.1"/>
    </source>
</evidence>
<dbReference type="Proteomes" id="UP000593571">
    <property type="component" value="Unassembled WGS sequence"/>
</dbReference>
<name>A0A7J8BRZ8_ROUAE</name>
<keyword evidence="1" id="KW-1133">Transmembrane helix</keyword>
<reference evidence="2 3" key="1">
    <citation type="journal article" date="2020" name="Nature">
        <title>Six reference-quality genomes reveal evolution of bat adaptations.</title>
        <authorList>
            <person name="Jebb D."/>
            <person name="Huang Z."/>
            <person name="Pippel M."/>
            <person name="Hughes G.M."/>
            <person name="Lavrichenko K."/>
            <person name="Devanna P."/>
            <person name="Winkler S."/>
            <person name="Jermiin L.S."/>
            <person name="Skirmuntt E.C."/>
            <person name="Katzourakis A."/>
            <person name="Burkitt-Gray L."/>
            <person name="Ray D.A."/>
            <person name="Sullivan K.A.M."/>
            <person name="Roscito J.G."/>
            <person name="Kirilenko B.M."/>
            <person name="Davalos L.M."/>
            <person name="Corthals A.P."/>
            <person name="Power M.L."/>
            <person name="Jones G."/>
            <person name="Ransome R.D."/>
            <person name="Dechmann D.K.N."/>
            <person name="Locatelli A.G."/>
            <person name="Puechmaille S.J."/>
            <person name="Fedrigo O."/>
            <person name="Jarvis E.D."/>
            <person name="Hiller M."/>
            <person name="Vernes S.C."/>
            <person name="Myers E.W."/>
            <person name="Teeling E.C."/>
        </authorList>
    </citation>
    <scope>NUCLEOTIDE SEQUENCE [LARGE SCALE GENOMIC DNA]</scope>
    <source>
        <strain evidence="2">MRouAeg1</strain>
        <tissue evidence="2">Muscle</tissue>
    </source>
</reference>
<protein>
    <submittedName>
        <fullName evidence="2">Uncharacterized protein</fullName>
    </submittedName>
</protein>
<proteinExistence type="predicted"/>
<keyword evidence="1" id="KW-0812">Transmembrane</keyword>
<keyword evidence="1" id="KW-0472">Membrane</keyword>
<evidence type="ECO:0000313" key="3">
    <source>
        <dbReference type="Proteomes" id="UP000593571"/>
    </source>
</evidence>
<dbReference type="AlphaFoldDB" id="A0A7J8BRZ8"/>
<sequence>MKYLVCVIIFTSLLVDPWSLEVTSCYYGILFSVMVFPFTKYSNSRSLKMSNPRKCSIPMRDVNLVLQQSLAKDSFDEANLYIHFCSEITPRTVFIFYFHFENQSDLLQPQRTCLCKIKLMLAVSCTFFFFFFFS</sequence>